<dbReference type="AlphaFoldDB" id="A0A0S4XQJ0"/>
<protein>
    <submittedName>
        <fullName evidence="2">Putative LysM domain protein</fullName>
    </submittedName>
</protein>
<keyword evidence="1" id="KW-0732">Signal</keyword>
<evidence type="ECO:0000313" key="2">
    <source>
        <dbReference type="EMBL" id="CUV66366.1"/>
    </source>
</evidence>
<feature type="chain" id="PRO_5006629853" evidence="1">
    <location>
        <begin position="17"/>
        <end position="197"/>
    </location>
</feature>
<sequence>MRYIFILIMSIFFANANESVFDDVKQTLAQMESGNKKYAVNSRGFLGKYQLGAMSLVEADFVKLENYRALTYTVKTETRAAKVMWKDGYSLKKFLGEDRNWLIAGGKQAFLESDELQDMAMDRLLRKNVTRLQNAGVDLSNPKKAKALLMSAHLGGVKSAIALYKNGTDYKDEYGTSIKKYYQAGSKSQNGIIKFEK</sequence>
<proteinExistence type="predicted"/>
<dbReference type="EMBL" id="FAXN01000084">
    <property type="protein sequence ID" value="CUV66366.1"/>
    <property type="molecule type" value="Genomic_DNA"/>
</dbReference>
<gene>
    <name evidence="2" type="ORF">BN3087_80015</name>
</gene>
<evidence type="ECO:0000256" key="1">
    <source>
        <dbReference type="SAM" id="SignalP"/>
    </source>
</evidence>
<organism evidence="2">
    <name type="scientific">Sulfurovum sp. enrichment culture clone C5</name>
    <dbReference type="NCBI Taxonomy" id="497650"/>
    <lineage>
        <taxon>Bacteria</taxon>
        <taxon>Pseudomonadati</taxon>
        <taxon>Campylobacterota</taxon>
        <taxon>Epsilonproteobacteria</taxon>
        <taxon>Campylobacterales</taxon>
        <taxon>Sulfurovaceae</taxon>
        <taxon>Sulfurovum</taxon>
        <taxon>environmental samples</taxon>
    </lineage>
</organism>
<reference evidence="2" key="1">
    <citation type="submission" date="2015-11" db="EMBL/GenBank/DDBJ databases">
        <authorList>
            <person name="Zhang Y."/>
            <person name="Guo Z."/>
        </authorList>
    </citation>
    <scope>NUCLEOTIDE SEQUENCE</scope>
    <source>
        <strain evidence="2">BN30871</strain>
    </source>
</reference>
<accession>A0A0S4XQJ0</accession>
<name>A0A0S4XQJ0_9BACT</name>
<feature type="signal peptide" evidence="1">
    <location>
        <begin position="1"/>
        <end position="16"/>
    </location>
</feature>